<proteinExistence type="predicted"/>
<dbReference type="EC" id="5.4.2.11" evidence="2"/>
<dbReference type="GO" id="GO:0004619">
    <property type="term" value="F:phosphoglycerate mutase activity"/>
    <property type="evidence" value="ECO:0007669"/>
    <property type="project" value="UniProtKB-EC"/>
</dbReference>
<evidence type="ECO:0000313" key="3">
    <source>
        <dbReference type="Proteomes" id="UP001646157"/>
    </source>
</evidence>
<dbReference type="Proteomes" id="UP001646157">
    <property type="component" value="Unassembled WGS sequence"/>
</dbReference>
<dbReference type="PANTHER" id="PTHR46517:SF1">
    <property type="entry name" value="FRUCTOSE-2,6-BISPHOSPHATASE TIGAR"/>
    <property type="match status" value="1"/>
</dbReference>
<dbReference type="InterPro" id="IPR051695">
    <property type="entry name" value="Phosphoglycerate_Mutase"/>
</dbReference>
<protein>
    <submittedName>
        <fullName evidence="2">2,3-bisphosphoglycerate-dependent phosphoglycerate mutase</fullName>
        <ecNumber evidence="2">5.4.2.11</ecNumber>
    </submittedName>
</protein>
<dbReference type="RefSeq" id="WP_205168343.1">
    <property type="nucleotide sequence ID" value="NZ_JAFBDZ010000001.1"/>
</dbReference>
<sequence length="196" mass="22378">MEIILIRHGESEADILGVHEGRADFSLTELGKNQVRLMAKRVKRNFSPDEIWCSTLKRAVETAEELSKITGVPILFSDDLRELNNGIQAGKSFAEAENIKLPKHLHERIEEGESAIEFRMRIEMVFSKIIHESKSQRVAIVAHGGVITELIRAFLRLPISQDHWFHTGDTGIHKLEVKETQRVIHFMNDLNHLEGL</sequence>
<gene>
    <name evidence="2" type="ORF">JOC86_000695</name>
</gene>
<dbReference type="PANTHER" id="PTHR46517">
    <property type="entry name" value="FRUCTOSE-2,6-BISPHOSPHATASE TIGAR"/>
    <property type="match status" value="1"/>
</dbReference>
<keyword evidence="3" id="KW-1185">Reference proteome</keyword>
<dbReference type="CDD" id="cd07067">
    <property type="entry name" value="HP_PGM_like"/>
    <property type="match status" value="1"/>
</dbReference>
<evidence type="ECO:0000256" key="1">
    <source>
        <dbReference type="ARBA" id="ARBA00022801"/>
    </source>
</evidence>
<dbReference type="Gene3D" id="3.40.50.1240">
    <property type="entry name" value="Phosphoglycerate mutase-like"/>
    <property type="match status" value="1"/>
</dbReference>
<dbReference type="InterPro" id="IPR013078">
    <property type="entry name" value="His_Pase_superF_clade-1"/>
</dbReference>
<comment type="caution">
    <text evidence="2">The sequence shown here is derived from an EMBL/GenBank/DDBJ whole genome shotgun (WGS) entry which is preliminary data.</text>
</comment>
<keyword evidence="1" id="KW-0378">Hydrolase</keyword>
<dbReference type="SMART" id="SM00855">
    <property type="entry name" value="PGAM"/>
    <property type="match status" value="1"/>
</dbReference>
<dbReference type="Pfam" id="PF00300">
    <property type="entry name" value="His_Phos_1"/>
    <property type="match status" value="1"/>
</dbReference>
<accession>A0ABS2N8L0</accession>
<dbReference type="EMBL" id="JAFBDZ010000001">
    <property type="protein sequence ID" value="MBM7584158.1"/>
    <property type="molecule type" value="Genomic_DNA"/>
</dbReference>
<dbReference type="SUPFAM" id="SSF53254">
    <property type="entry name" value="Phosphoglycerate mutase-like"/>
    <property type="match status" value="1"/>
</dbReference>
<name>A0ABS2N8L0_9BACI</name>
<evidence type="ECO:0000313" key="2">
    <source>
        <dbReference type="EMBL" id="MBM7584158.1"/>
    </source>
</evidence>
<organism evidence="2 3">
    <name type="scientific">Rossellomorea pakistanensis</name>
    <dbReference type="NCBI Taxonomy" id="992288"/>
    <lineage>
        <taxon>Bacteria</taxon>
        <taxon>Bacillati</taxon>
        <taxon>Bacillota</taxon>
        <taxon>Bacilli</taxon>
        <taxon>Bacillales</taxon>
        <taxon>Bacillaceae</taxon>
        <taxon>Rossellomorea</taxon>
    </lineage>
</organism>
<dbReference type="InterPro" id="IPR029033">
    <property type="entry name" value="His_PPase_superfam"/>
</dbReference>
<keyword evidence="2" id="KW-0413">Isomerase</keyword>
<reference evidence="2 3" key="1">
    <citation type="submission" date="2021-01" db="EMBL/GenBank/DDBJ databases">
        <title>Genomic Encyclopedia of Type Strains, Phase IV (KMG-IV): sequencing the most valuable type-strain genomes for metagenomic binning, comparative biology and taxonomic classification.</title>
        <authorList>
            <person name="Goeker M."/>
        </authorList>
    </citation>
    <scope>NUCLEOTIDE SEQUENCE [LARGE SCALE GENOMIC DNA]</scope>
    <source>
        <strain evidence="2 3">DSM 24834</strain>
    </source>
</reference>